<evidence type="ECO:0000259" key="8">
    <source>
        <dbReference type="Pfam" id="PF01636"/>
    </source>
</evidence>
<protein>
    <recommendedName>
        <fullName evidence="3">S-methyl-5-thioribose kinase</fullName>
        <ecNumber evidence="3">2.7.1.100</ecNumber>
    </recommendedName>
</protein>
<dbReference type="PANTHER" id="PTHR34273:SF2">
    <property type="entry name" value="METHYLTHIORIBOSE KINASE"/>
    <property type="match status" value="1"/>
</dbReference>
<dbReference type="SUPFAM" id="SSF56112">
    <property type="entry name" value="Protein kinase-like (PK-like)"/>
    <property type="match status" value="1"/>
</dbReference>
<dbReference type="GO" id="GO:0009086">
    <property type="term" value="P:methionine biosynthetic process"/>
    <property type="evidence" value="ECO:0007669"/>
    <property type="project" value="InterPro"/>
</dbReference>
<evidence type="ECO:0000256" key="7">
    <source>
        <dbReference type="ARBA" id="ARBA00022840"/>
    </source>
</evidence>
<dbReference type="EC" id="2.7.1.100" evidence="3"/>
<keyword evidence="5" id="KW-0547">Nucleotide-binding</keyword>
<dbReference type="GO" id="GO:0005524">
    <property type="term" value="F:ATP binding"/>
    <property type="evidence" value="ECO:0007669"/>
    <property type="project" value="UniProtKB-KW"/>
</dbReference>
<evidence type="ECO:0000313" key="9">
    <source>
        <dbReference type="EMBL" id="EEW25265.1"/>
    </source>
</evidence>
<keyword evidence="10" id="KW-1185">Reference proteome</keyword>
<dbReference type="RefSeq" id="WP_008030182.1">
    <property type="nucleotide sequence ID" value="NZ_ACYY01000010.1"/>
</dbReference>
<feature type="domain" description="Aminoglycoside phosphotransferase" evidence="8">
    <location>
        <begin position="36"/>
        <end position="275"/>
    </location>
</feature>
<keyword evidence="4 9" id="KW-0808">Transferase</keyword>
<comment type="subunit">
    <text evidence="2">Homodimer.</text>
</comment>
<accession>C8S167</accession>
<evidence type="ECO:0000256" key="4">
    <source>
        <dbReference type="ARBA" id="ARBA00022679"/>
    </source>
</evidence>
<dbReference type="Proteomes" id="UP000010121">
    <property type="component" value="Unassembled WGS sequence"/>
</dbReference>
<dbReference type="EMBL" id="ACYY01000010">
    <property type="protein sequence ID" value="EEW25265.1"/>
    <property type="molecule type" value="Genomic_DNA"/>
</dbReference>
<dbReference type="Gene3D" id="3.30.200.20">
    <property type="entry name" value="Phosphorylase Kinase, domain 1"/>
    <property type="match status" value="1"/>
</dbReference>
<dbReference type="InterPro" id="IPR002575">
    <property type="entry name" value="Aminoglycoside_PTrfase"/>
</dbReference>
<organism evidence="9 10">
    <name type="scientific">Rhodobacter ferrooxidans</name>
    <dbReference type="NCBI Taxonomy" id="371731"/>
    <lineage>
        <taxon>Bacteria</taxon>
        <taxon>Pseudomonadati</taxon>
        <taxon>Pseudomonadota</taxon>
        <taxon>Alphaproteobacteria</taxon>
        <taxon>Rhodobacterales</taxon>
        <taxon>Rhodobacter group</taxon>
        <taxon>Rhodobacter</taxon>
    </lineage>
</organism>
<dbReference type="Pfam" id="PF01636">
    <property type="entry name" value="APH"/>
    <property type="match status" value="1"/>
</dbReference>
<dbReference type="Gene3D" id="3.90.1200.10">
    <property type="match status" value="1"/>
</dbReference>
<dbReference type="STRING" id="371731.Rsw2DRAFT_1795"/>
<dbReference type="InterPro" id="IPR011009">
    <property type="entry name" value="Kinase-like_dom_sf"/>
</dbReference>
<dbReference type="InterPro" id="IPR009212">
    <property type="entry name" value="Methylthioribose_kinase"/>
</dbReference>
<dbReference type="GO" id="GO:0046522">
    <property type="term" value="F:S-methyl-5-thioribose kinase activity"/>
    <property type="evidence" value="ECO:0007669"/>
    <property type="project" value="UniProtKB-EC"/>
</dbReference>
<dbReference type="PANTHER" id="PTHR34273">
    <property type="entry name" value="METHYLTHIORIBOSE KINASE"/>
    <property type="match status" value="1"/>
</dbReference>
<name>C8S167_9RHOB</name>
<gene>
    <name evidence="9" type="ORF">Rsw2DRAFT_1795</name>
</gene>
<comment type="similarity">
    <text evidence="1">Belongs to the methylthioribose kinase family.</text>
</comment>
<dbReference type="NCBIfam" id="TIGR01767">
    <property type="entry name" value="MTRK"/>
    <property type="match status" value="1"/>
</dbReference>
<evidence type="ECO:0000313" key="10">
    <source>
        <dbReference type="Proteomes" id="UP000010121"/>
    </source>
</evidence>
<comment type="caution">
    <text evidence="9">The sequence shown here is derived from an EMBL/GenBank/DDBJ whole genome shotgun (WGS) entry which is preliminary data.</text>
</comment>
<proteinExistence type="inferred from homology"/>
<dbReference type="PIRSF" id="PIRSF031134">
    <property type="entry name" value="MTRK"/>
    <property type="match status" value="1"/>
</dbReference>
<evidence type="ECO:0000256" key="5">
    <source>
        <dbReference type="ARBA" id="ARBA00022741"/>
    </source>
</evidence>
<dbReference type="eggNOG" id="COG4857">
    <property type="taxonomic scope" value="Bacteria"/>
</dbReference>
<sequence length="421" mass="46504">MAIAEYQALTPQTLPQRLGGVAVLRDRLGDAAGWQVREVGDGNLNLVFIVQSPLGGVVVKQALPYVRLVGESWPLPLRRSFFEYNALIRHQARDPGSVPEVYHFDEAQALVVMEYLGQHVILRQSLMAGRRHEGLGQMLGRFCARTLFRGSDLSMKAAARKQDLALFAANIELCDITESLVFTDPYFDAALNRYTPQLAPVVARLRADVDLKIAAQHLKMAFANNAETLLHGDLHTGSVMVSDSEARVIDPEFATYGPIGFDVGMLISNFLMAYLAQPGHGEAPGARAGYQDWILAEVETLWQTFEAEFTHLWRTERSGMLYPATLFEDQGHGYGAEQARLERLAAIWRDALGFCGIEMHRRILGLAHIAEFDRIGDDATRARAEAQALMLGRTLALARGQITGIGQVTALTRATGNEDFL</sequence>
<evidence type="ECO:0000256" key="2">
    <source>
        <dbReference type="ARBA" id="ARBA00011738"/>
    </source>
</evidence>
<evidence type="ECO:0000256" key="3">
    <source>
        <dbReference type="ARBA" id="ARBA00012128"/>
    </source>
</evidence>
<dbReference type="OrthoDB" id="9777791at2"/>
<evidence type="ECO:0000256" key="6">
    <source>
        <dbReference type="ARBA" id="ARBA00022777"/>
    </source>
</evidence>
<dbReference type="AlphaFoldDB" id="C8S167"/>
<evidence type="ECO:0000256" key="1">
    <source>
        <dbReference type="ARBA" id="ARBA00010165"/>
    </source>
</evidence>
<keyword evidence="6 9" id="KW-0418">Kinase</keyword>
<reference evidence="9 10" key="1">
    <citation type="submission" date="2009-08" db="EMBL/GenBank/DDBJ databases">
        <title>The draft genome of Rhodobacter sp. SW2.</title>
        <authorList>
            <consortium name="US DOE Joint Genome Institute (JGI-PGF)"/>
            <person name="Lucas S."/>
            <person name="Copeland A."/>
            <person name="Lapidus A."/>
            <person name="Glavina del Rio T."/>
            <person name="Tice H."/>
            <person name="Bruce D."/>
            <person name="Goodwin L."/>
            <person name="Pitluck S."/>
            <person name="Larimer F."/>
            <person name="Land M.L."/>
            <person name="Hauser L."/>
            <person name="Emerson D."/>
        </authorList>
    </citation>
    <scope>NUCLEOTIDE SEQUENCE [LARGE SCALE GENOMIC DNA]</scope>
    <source>
        <strain evidence="9 10">SW2</strain>
    </source>
</reference>
<keyword evidence="7" id="KW-0067">ATP-binding</keyword>